<keyword evidence="1" id="KW-0902">Two-component regulatory system</keyword>
<dbReference type="PANTHER" id="PTHR35807">
    <property type="entry name" value="TRANSCRIPTIONAL REGULATOR REDD-RELATED"/>
    <property type="match status" value="1"/>
</dbReference>
<feature type="domain" description="Bacterial transcriptional activator" evidence="4">
    <location>
        <begin position="103"/>
        <end position="247"/>
    </location>
</feature>
<dbReference type="SUPFAM" id="SSF48452">
    <property type="entry name" value="TPR-like"/>
    <property type="match status" value="1"/>
</dbReference>
<keyword evidence="6" id="KW-1185">Reference proteome</keyword>
<dbReference type="InterPro" id="IPR005158">
    <property type="entry name" value="BTAD"/>
</dbReference>
<gene>
    <name evidence="5" type="ORF">GCM10010347_22510</name>
</gene>
<dbReference type="EMBL" id="BMVP01000003">
    <property type="protein sequence ID" value="GHB52129.1"/>
    <property type="molecule type" value="Genomic_DNA"/>
</dbReference>
<dbReference type="Pfam" id="PF03704">
    <property type="entry name" value="BTAD"/>
    <property type="match status" value="1"/>
</dbReference>
<dbReference type="Gene3D" id="1.25.40.10">
    <property type="entry name" value="Tetratricopeptide repeat domain"/>
    <property type="match status" value="1"/>
</dbReference>
<dbReference type="PANTHER" id="PTHR35807:SF1">
    <property type="entry name" value="TRANSCRIPTIONAL REGULATOR REDD"/>
    <property type="match status" value="1"/>
</dbReference>
<evidence type="ECO:0000313" key="6">
    <source>
        <dbReference type="Proteomes" id="UP000642673"/>
    </source>
</evidence>
<dbReference type="Gene3D" id="1.10.10.10">
    <property type="entry name" value="Winged helix-like DNA-binding domain superfamily/Winged helix DNA-binding domain"/>
    <property type="match status" value="1"/>
</dbReference>
<evidence type="ECO:0000256" key="3">
    <source>
        <dbReference type="ARBA" id="ARBA00023163"/>
    </source>
</evidence>
<comment type="caution">
    <text evidence="5">The sequence shown here is derived from an EMBL/GenBank/DDBJ whole genome shotgun (WGS) entry which is preliminary data.</text>
</comment>
<evidence type="ECO:0000259" key="4">
    <source>
        <dbReference type="SMART" id="SM01043"/>
    </source>
</evidence>
<proteinExistence type="predicted"/>
<name>A0ABQ3EQH4_9ACTN</name>
<accession>A0ABQ3EQH4</accession>
<reference evidence="6" key="1">
    <citation type="journal article" date="2019" name="Int. J. Syst. Evol. Microbiol.">
        <title>The Global Catalogue of Microorganisms (GCM) 10K type strain sequencing project: providing services to taxonomists for standard genome sequencing and annotation.</title>
        <authorList>
            <consortium name="The Broad Institute Genomics Platform"/>
            <consortium name="The Broad Institute Genome Sequencing Center for Infectious Disease"/>
            <person name="Wu L."/>
            <person name="Ma J."/>
        </authorList>
    </citation>
    <scope>NUCLEOTIDE SEQUENCE [LARGE SCALE GENOMIC DNA]</scope>
    <source>
        <strain evidence="6">JCM 4738</strain>
    </source>
</reference>
<evidence type="ECO:0000313" key="5">
    <source>
        <dbReference type="EMBL" id="GHB52129.1"/>
    </source>
</evidence>
<protein>
    <recommendedName>
        <fullName evidence="4">Bacterial transcriptional activator domain-containing protein</fullName>
    </recommendedName>
</protein>
<sequence length="310" mass="33112">MLIRLVGLVTIEPSGAPSRHLSGAQAQVAFARLVIERAGGTERDQLAETVWPEGLPDTWASALRSVVSRVRTFVTMPQDEPGDAALVAQGGRYVLRVPGDAAVDVECAELAVTEANAAFAEGAFAVAQQLASGAVSNLRGSFLPSHEGEWVNAMREQLEELRLTALEVASLSSSALGDEHHALRYAEEAVRRAPFRESAYRCRMTAHKRAGNRAEALRSYHQLRRVLAEELGTDPAPETEAAYLEILRTPEPRAPQRPSAVLDPFLMGVFEVGRNVSGPRPCILGRACATHRGHGAAQSPATSAAASPAA</sequence>
<keyword evidence="3" id="KW-0804">Transcription</keyword>
<keyword evidence="2" id="KW-0805">Transcription regulation</keyword>
<dbReference type="InterPro" id="IPR051677">
    <property type="entry name" value="AfsR-DnrI-RedD_regulator"/>
</dbReference>
<dbReference type="InterPro" id="IPR011990">
    <property type="entry name" value="TPR-like_helical_dom_sf"/>
</dbReference>
<dbReference type="SMART" id="SM01043">
    <property type="entry name" value="BTAD"/>
    <property type="match status" value="1"/>
</dbReference>
<evidence type="ECO:0000256" key="1">
    <source>
        <dbReference type="ARBA" id="ARBA00023012"/>
    </source>
</evidence>
<evidence type="ECO:0000256" key="2">
    <source>
        <dbReference type="ARBA" id="ARBA00023015"/>
    </source>
</evidence>
<dbReference type="InterPro" id="IPR036388">
    <property type="entry name" value="WH-like_DNA-bd_sf"/>
</dbReference>
<organism evidence="5 6">
    <name type="scientific">Streptomyces cirratus</name>
    <dbReference type="NCBI Taxonomy" id="68187"/>
    <lineage>
        <taxon>Bacteria</taxon>
        <taxon>Bacillati</taxon>
        <taxon>Actinomycetota</taxon>
        <taxon>Actinomycetes</taxon>
        <taxon>Kitasatosporales</taxon>
        <taxon>Streptomycetaceae</taxon>
        <taxon>Streptomyces</taxon>
    </lineage>
</organism>
<dbReference type="Proteomes" id="UP000642673">
    <property type="component" value="Unassembled WGS sequence"/>
</dbReference>
<dbReference type="CDD" id="cd15831">
    <property type="entry name" value="BTAD"/>
    <property type="match status" value="1"/>
</dbReference>